<dbReference type="RefSeq" id="WP_160597872.1">
    <property type="nucleotide sequence ID" value="NZ_WTYS01000001.1"/>
</dbReference>
<gene>
    <name evidence="2" type="ORF">GRI36_07380</name>
</gene>
<dbReference type="EMBL" id="WTYS01000001">
    <property type="protein sequence ID" value="MXO56703.1"/>
    <property type="molecule type" value="Genomic_DNA"/>
</dbReference>
<dbReference type="GO" id="GO:0003824">
    <property type="term" value="F:catalytic activity"/>
    <property type="evidence" value="ECO:0007669"/>
    <property type="project" value="InterPro"/>
</dbReference>
<dbReference type="GO" id="GO:0030170">
    <property type="term" value="F:pyridoxal phosphate binding"/>
    <property type="evidence" value="ECO:0007669"/>
    <property type="project" value="InterPro"/>
</dbReference>
<protein>
    <submittedName>
        <fullName evidence="2">MOSC domain-containing protein</fullName>
    </submittedName>
</protein>
<dbReference type="PANTHER" id="PTHR30212:SF2">
    <property type="entry name" value="PROTEIN YIIM"/>
    <property type="match status" value="1"/>
</dbReference>
<dbReference type="PANTHER" id="PTHR30212">
    <property type="entry name" value="PROTEIN YIIM"/>
    <property type="match status" value="1"/>
</dbReference>
<evidence type="ECO:0000313" key="2">
    <source>
        <dbReference type="EMBL" id="MXO56703.1"/>
    </source>
</evidence>
<proteinExistence type="predicted"/>
<comment type="caution">
    <text evidence="2">The sequence shown here is derived from an EMBL/GenBank/DDBJ whole genome shotgun (WGS) entry which is preliminary data.</text>
</comment>
<name>A0A6I4SLW3_9SPHN</name>
<accession>A0A6I4SLW3</accession>
<dbReference type="InterPro" id="IPR005302">
    <property type="entry name" value="MoCF_Sase_C"/>
</dbReference>
<organism evidence="2 3">
    <name type="scientific">Pontixanthobacter gangjinensis</name>
    <dbReference type="NCBI Taxonomy" id="1028742"/>
    <lineage>
        <taxon>Bacteria</taxon>
        <taxon>Pseudomonadati</taxon>
        <taxon>Pseudomonadota</taxon>
        <taxon>Alphaproteobacteria</taxon>
        <taxon>Sphingomonadales</taxon>
        <taxon>Erythrobacteraceae</taxon>
        <taxon>Pontixanthobacter</taxon>
    </lineage>
</organism>
<dbReference type="InterPro" id="IPR052353">
    <property type="entry name" value="Benzoxazolinone_Detox_Enz"/>
</dbReference>
<reference evidence="2 3" key="1">
    <citation type="submission" date="2019-12" db="EMBL/GenBank/DDBJ databases">
        <title>Genomic-based taxomic classification of the family Erythrobacteraceae.</title>
        <authorList>
            <person name="Xu L."/>
        </authorList>
    </citation>
    <scope>NUCLEOTIDE SEQUENCE [LARGE SCALE GENOMIC DNA]</scope>
    <source>
        <strain evidence="2 3">JCM 17802</strain>
    </source>
</reference>
<dbReference type="Gene3D" id="2.40.33.20">
    <property type="entry name" value="PK beta-barrel domain-like"/>
    <property type="match status" value="1"/>
</dbReference>
<dbReference type="SUPFAM" id="SSF50800">
    <property type="entry name" value="PK beta-barrel domain-like"/>
    <property type="match status" value="1"/>
</dbReference>
<dbReference type="GO" id="GO:0030151">
    <property type="term" value="F:molybdenum ion binding"/>
    <property type="evidence" value="ECO:0007669"/>
    <property type="project" value="InterPro"/>
</dbReference>
<dbReference type="InterPro" id="IPR011037">
    <property type="entry name" value="Pyrv_Knase-like_insert_dom_sf"/>
</dbReference>
<evidence type="ECO:0000313" key="3">
    <source>
        <dbReference type="Proteomes" id="UP000468943"/>
    </source>
</evidence>
<dbReference type="Proteomes" id="UP000468943">
    <property type="component" value="Unassembled WGS sequence"/>
</dbReference>
<dbReference type="PROSITE" id="PS51340">
    <property type="entry name" value="MOSC"/>
    <property type="match status" value="1"/>
</dbReference>
<dbReference type="Pfam" id="PF03473">
    <property type="entry name" value="MOSC"/>
    <property type="match status" value="1"/>
</dbReference>
<evidence type="ECO:0000259" key="1">
    <source>
        <dbReference type="PROSITE" id="PS51340"/>
    </source>
</evidence>
<dbReference type="OrthoDB" id="9786134at2"/>
<sequence>MMQSVHSLCIGKARLFKGGSKSAIAKQPIAGIVRIGTQGLEGDVQADRKVHGGPDMAVHQYPLDHHAFWREEIGNLALLDDFGAFGSNLAVLGMLEHQIGIGDRFRFGTALLEVSQPRQPCWKIEHRFQKKNMVEAILRSGRCGWYYRVVEEGQAQSGEALALEYSAATDWTVSRVFNALWGDPESVNTAQLKELSRLPALTPKLQAKAEGKLG</sequence>
<dbReference type="AlphaFoldDB" id="A0A6I4SLW3"/>
<feature type="domain" description="MOSC" evidence="1">
    <location>
        <begin position="27"/>
        <end position="164"/>
    </location>
</feature>
<keyword evidence="3" id="KW-1185">Reference proteome</keyword>